<evidence type="ECO:0000313" key="2">
    <source>
        <dbReference type="EMBL" id="GBM13520.1"/>
    </source>
</evidence>
<keyword evidence="1" id="KW-1133">Transmembrane helix</keyword>
<dbReference type="AlphaFoldDB" id="A0A4Y2D9Y9"/>
<evidence type="ECO:0000313" key="3">
    <source>
        <dbReference type="Proteomes" id="UP000499080"/>
    </source>
</evidence>
<protein>
    <submittedName>
        <fullName evidence="2">Uncharacterized protein</fullName>
    </submittedName>
</protein>
<keyword evidence="1" id="KW-0812">Transmembrane</keyword>
<dbReference type="PANTHER" id="PTHR46579">
    <property type="entry name" value="F5/8 TYPE C DOMAIN-CONTAINING PROTEIN-RELATED"/>
    <property type="match status" value="1"/>
</dbReference>
<comment type="caution">
    <text evidence="2">The sequence shown here is derived from an EMBL/GenBank/DDBJ whole genome shotgun (WGS) entry which is preliminary data.</text>
</comment>
<sequence length="255" mass="29138">MIYELPPNERKDHILMCGLWFGPHKPNMNVFLKPFVTELSNLSQSGFKCIDATNSKQTVTKVFPIISSGDAPARAAIQNFIQYNGKYGHGFCQHSGERVEKGKGFCSIYPLQQLLPEIRSFEQCVDFAEEASLTGKAVHAVKGPTELMKLYQNFDLVQRFVPDYMHAVLLGVVRQIMSLWIQTSSNDFSIKQKSLRVLNHRTLNIKFPQETTRKLRSTNEVLFWKASEFRIFLFVSPIILKNLISIIICIIIGCY</sequence>
<keyword evidence="1" id="KW-0472">Membrane</keyword>
<organism evidence="2 3">
    <name type="scientific">Araneus ventricosus</name>
    <name type="common">Orbweaver spider</name>
    <name type="synonym">Epeira ventricosa</name>
    <dbReference type="NCBI Taxonomy" id="182803"/>
    <lineage>
        <taxon>Eukaryota</taxon>
        <taxon>Metazoa</taxon>
        <taxon>Ecdysozoa</taxon>
        <taxon>Arthropoda</taxon>
        <taxon>Chelicerata</taxon>
        <taxon>Arachnida</taxon>
        <taxon>Araneae</taxon>
        <taxon>Araneomorphae</taxon>
        <taxon>Entelegynae</taxon>
        <taxon>Araneoidea</taxon>
        <taxon>Araneidae</taxon>
        <taxon>Araneus</taxon>
    </lineage>
</organism>
<keyword evidence="3" id="KW-1185">Reference proteome</keyword>
<proteinExistence type="predicted"/>
<feature type="transmembrane region" description="Helical" evidence="1">
    <location>
        <begin position="231"/>
        <end position="253"/>
    </location>
</feature>
<name>A0A4Y2D9Y9_ARAVE</name>
<reference evidence="2 3" key="1">
    <citation type="journal article" date="2019" name="Sci. Rep.">
        <title>Orb-weaving spider Araneus ventricosus genome elucidates the spidroin gene catalogue.</title>
        <authorList>
            <person name="Kono N."/>
            <person name="Nakamura H."/>
            <person name="Ohtoshi R."/>
            <person name="Moran D.A.P."/>
            <person name="Shinohara A."/>
            <person name="Yoshida Y."/>
            <person name="Fujiwara M."/>
            <person name="Mori M."/>
            <person name="Tomita M."/>
            <person name="Arakawa K."/>
        </authorList>
    </citation>
    <scope>NUCLEOTIDE SEQUENCE [LARGE SCALE GENOMIC DNA]</scope>
</reference>
<dbReference type="Pfam" id="PF02992">
    <property type="entry name" value="Transposase_21"/>
    <property type="match status" value="1"/>
</dbReference>
<dbReference type="PANTHER" id="PTHR46579:SF1">
    <property type="entry name" value="F5_8 TYPE C DOMAIN-CONTAINING PROTEIN"/>
    <property type="match status" value="1"/>
</dbReference>
<dbReference type="OrthoDB" id="7743658at2759"/>
<dbReference type="Proteomes" id="UP000499080">
    <property type="component" value="Unassembled WGS sequence"/>
</dbReference>
<accession>A0A4Y2D9Y9</accession>
<dbReference type="InterPro" id="IPR004242">
    <property type="entry name" value="Transposase_21"/>
</dbReference>
<dbReference type="EMBL" id="BGPR01000329">
    <property type="protein sequence ID" value="GBM13520.1"/>
    <property type="molecule type" value="Genomic_DNA"/>
</dbReference>
<evidence type="ECO:0000256" key="1">
    <source>
        <dbReference type="SAM" id="Phobius"/>
    </source>
</evidence>
<gene>
    <name evidence="2" type="ORF">AVEN_82790_1</name>
</gene>